<feature type="compositionally biased region" description="Acidic residues" evidence="1">
    <location>
        <begin position="54"/>
        <end position="65"/>
    </location>
</feature>
<gene>
    <name evidence="2" type="primary">Cadps_0</name>
    <name evidence="2" type="ORF">FJT64_008373</name>
</gene>
<dbReference type="OrthoDB" id="10063282at2759"/>
<evidence type="ECO:0000256" key="1">
    <source>
        <dbReference type="SAM" id="MobiDB-lite"/>
    </source>
</evidence>
<evidence type="ECO:0000313" key="2">
    <source>
        <dbReference type="EMBL" id="KAF0293886.1"/>
    </source>
</evidence>
<dbReference type="PANTHER" id="PTHR12166:SF8">
    <property type="entry name" value="CALCIUM-DEPENDENT SECRETION ACTIVATOR"/>
    <property type="match status" value="1"/>
</dbReference>
<dbReference type="GO" id="GO:0098793">
    <property type="term" value="C:presynapse"/>
    <property type="evidence" value="ECO:0007669"/>
    <property type="project" value="GOC"/>
</dbReference>
<dbReference type="GO" id="GO:1990504">
    <property type="term" value="P:dense core granule exocytosis"/>
    <property type="evidence" value="ECO:0007669"/>
    <property type="project" value="InterPro"/>
</dbReference>
<comment type="caution">
    <text evidence="2">The sequence shown here is derived from an EMBL/GenBank/DDBJ whole genome shotgun (WGS) entry which is preliminary data.</text>
</comment>
<dbReference type="InterPro" id="IPR033227">
    <property type="entry name" value="CAPS"/>
</dbReference>
<feature type="region of interest" description="Disordered" evidence="1">
    <location>
        <begin position="47"/>
        <end position="78"/>
    </location>
</feature>
<sequence length="132" mass="13801">MRDKDPSKKLYSDFELQGVTEDKLNSKTYQTILQRMQTEEATCALLEGSRRDEEEFPDGAGDEEDGSRARGPSLSVRESLAAEDGNVAAKVANVTSNVVGKVGNKVGGVLGGFSKGLGGLGSRLGGAGGGFF</sequence>
<proteinExistence type="predicted"/>
<dbReference type="Proteomes" id="UP000440578">
    <property type="component" value="Unassembled WGS sequence"/>
</dbReference>
<organism evidence="2 3">
    <name type="scientific">Amphibalanus amphitrite</name>
    <name type="common">Striped barnacle</name>
    <name type="synonym">Balanus amphitrite</name>
    <dbReference type="NCBI Taxonomy" id="1232801"/>
    <lineage>
        <taxon>Eukaryota</taxon>
        <taxon>Metazoa</taxon>
        <taxon>Ecdysozoa</taxon>
        <taxon>Arthropoda</taxon>
        <taxon>Crustacea</taxon>
        <taxon>Multicrustacea</taxon>
        <taxon>Cirripedia</taxon>
        <taxon>Thoracica</taxon>
        <taxon>Thoracicalcarea</taxon>
        <taxon>Balanomorpha</taxon>
        <taxon>Balanoidea</taxon>
        <taxon>Balanidae</taxon>
        <taxon>Amphibalaninae</taxon>
        <taxon>Amphibalanus</taxon>
    </lineage>
</organism>
<keyword evidence="3" id="KW-1185">Reference proteome</keyword>
<dbReference type="GO" id="GO:0016079">
    <property type="term" value="P:synaptic vesicle exocytosis"/>
    <property type="evidence" value="ECO:0007669"/>
    <property type="project" value="InterPro"/>
</dbReference>
<reference evidence="2 3" key="1">
    <citation type="submission" date="2019-07" db="EMBL/GenBank/DDBJ databases">
        <title>Draft genome assembly of a fouling barnacle, Amphibalanus amphitrite (Darwin, 1854): The first reference genome for Thecostraca.</title>
        <authorList>
            <person name="Kim W."/>
        </authorList>
    </citation>
    <scope>NUCLEOTIDE SEQUENCE [LARGE SCALE GENOMIC DNA]</scope>
    <source>
        <strain evidence="2">SNU_AA5</strain>
        <tissue evidence="2">Soma without cirri and trophi</tissue>
    </source>
</reference>
<name>A0A6A4VHG4_AMPAM</name>
<dbReference type="AlphaFoldDB" id="A0A6A4VHG4"/>
<evidence type="ECO:0000313" key="3">
    <source>
        <dbReference type="Proteomes" id="UP000440578"/>
    </source>
</evidence>
<accession>A0A6A4VHG4</accession>
<dbReference type="EMBL" id="VIIS01001716">
    <property type="protein sequence ID" value="KAF0293886.1"/>
    <property type="molecule type" value="Genomic_DNA"/>
</dbReference>
<dbReference type="PANTHER" id="PTHR12166">
    <property type="entry name" value="CALCIUM-DEPENDENT SECRETION ACTIVATOR"/>
    <property type="match status" value="1"/>
</dbReference>
<protein>
    <submittedName>
        <fullName evidence="2">Calcium-dependent secretion activator</fullName>
    </submittedName>
</protein>